<organism evidence="1 2">
    <name type="scientific">Puccinia sorghi</name>
    <dbReference type="NCBI Taxonomy" id="27349"/>
    <lineage>
        <taxon>Eukaryota</taxon>
        <taxon>Fungi</taxon>
        <taxon>Dikarya</taxon>
        <taxon>Basidiomycota</taxon>
        <taxon>Pucciniomycotina</taxon>
        <taxon>Pucciniomycetes</taxon>
        <taxon>Pucciniales</taxon>
        <taxon>Pucciniaceae</taxon>
        <taxon>Puccinia</taxon>
    </lineage>
</organism>
<accession>A0A0L6V566</accession>
<dbReference type="EMBL" id="LAVV01007511">
    <property type="protein sequence ID" value="KNZ55697.1"/>
    <property type="molecule type" value="Genomic_DNA"/>
</dbReference>
<dbReference type="OrthoDB" id="2506942at2759"/>
<gene>
    <name evidence="1" type="ORF">VP01_2608g4</name>
</gene>
<reference evidence="1 2" key="1">
    <citation type="submission" date="2015-08" db="EMBL/GenBank/DDBJ databases">
        <title>Next Generation Sequencing and Analysis of the Genome of Puccinia sorghi L Schw, the Causal Agent of Maize Common Rust.</title>
        <authorList>
            <person name="Rochi L."/>
            <person name="Burguener G."/>
            <person name="Darino M."/>
            <person name="Turjanski A."/>
            <person name="Kreff E."/>
            <person name="Dieguez M.J."/>
            <person name="Sacco F."/>
        </authorList>
    </citation>
    <scope>NUCLEOTIDE SEQUENCE [LARGE SCALE GENOMIC DNA]</scope>
    <source>
        <strain evidence="1 2">RO10H11247</strain>
    </source>
</reference>
<keyword evidence="2" id="KW-1185">Reference proteome</keyword>
<sequence length="84" mass="9364">MAKWVKKEIPTFNHKEDLLGCVAHVINLAAKAALATFGPIDQEEDDEELPTSMMDLQVLTHEPSGIHVDLKIVLKRVHGFSVFV</sequence>
<name>A0A0L6V566_9BASI</name>
<comment type="caution">
    <text evidence="1">The sequence shown here is derived from an EMBL/GenBank/DDBJ whole genome shotgun (WGS) entry which is preliminary data.</text>
</comment>
<dbReference type="VEuPathDB" id="FungiDB:VP01_2608g4"/>
<dbReference type="AlphaFoldDB" id="A0A0L6V566"/>
<evidence type="ECO:0000313" key="1">
    <source>
        <dbReference type="EMBL" id="KNZ55697.1"/>
    </source>
</evidence>
<proteinExistence type="predicted"/>
<protein>
    <submittedName>
        <fullName evidence="1">Uncharacterized protein</fullName>
    </submittedName>
</protein>
<dbReference type="Proteomes" id="UP000037035">
    <property type="component" value="Unassembled WGS sequence"/>
</dbReference>
<evidence type="ECO:0000313" key="2">
    <source>
        <dbReference type="Proteomes" id="UP000037035"/>
    </source>
</evidence>